<feature type="transmembrane region" description="Helical" evidence="9">
    <location>
        <begin position="1219"/>
        <end position="1243"/>
    </location>
</feature>
<dbReference type="InterPro" id="IPR018378">
    <property type="entry name" value="C-type_lectin_CS"/>
</dbReference>
<evidence type="ECO:0000256" key="4">
    <source>
        <dbReference type="ARBA" id="ARBA00022989"/>
    </source>
</evidence>
<dbReference type="SUPFAM" id="SSF57440">
    <property type="entry name" value="Kringle-like"/>
    <property type="match status" value="1"/>
</dbReference>
<comment type="caution">
    <text evidence="8">Lacks conserved residue(s) required for the propagation of feature annotation.</text>
</comment>
<dbReference type="Gene3D" id="2.80.10.50">
    <property type="match status" value="1"/>
</dbReference>
<reference evidence="12" key="3">
    <citation type="submission" date="2025-09" db="UniProtKB">
        <authorList>
            <consortium name="Ensembl"/>
        </authorList>
    </citation>
    <scope>IDENTIFICATION</scope>
</reference>
<feature type="domain" description="C-type lectin" evidence="10">
    <location>
        <begin position="698"/>
        <end position="810"/>
    </location>
</feature>
<keyword evidence="5 9" id="KW-0472">Membrane</keyword>
<dbReference type="Gene3D" id="2.10.10.10">
    <property type="entry name" value="Fibronectin, type II, collagen-binding"/>
    <property type="match status" value="1"/>
</dbReference>
<dbReference type="SMART" id="SM00059">
    <property type="entry name" value="FN2"/>
    <property type="match status" value="1"/>
</dbReference>
<dbReference type="InterPro" id="IPR000562">
    <property type="entry name" value="FN_type2_dom"/>
</dbReference>
<dbReference type="InterPro" id="IPR016187">
    <property type="entry name" value="CTDL_fold"/>
</dbReference>
<dbReference type="FunFam" id="3.10.100.10:FF:000014">
    <property type="entry name" value="Macrophage mannose receptor 1"/>
    <property type="match status" value="1"/>
</dbReference>
<feature type="domain" description="C-type lectin" evidence="10">
    <location>
        <begin position="557"/>
        <end position="669"/>
    </location>
</feature>
<dbReference type="PROSITE" id="PS50041">
    <property type="entry name" value="C_TYPE_LECTIN_2"/>
    <property type="match status" value="6"/>
</dbReference>
<dbReference type="PROSITE" id="PS00615">
    <property type="entry name" value="C_TYPE_LECTIN_1"/>
    <property type="match status" value="2"/>
</dbReference>
<evidence type="ECO:0000256" key="8">
    <source>
        <dbReference type="PROSITE-ProRule" id="PRU00479"/>
    </source>
</evidence>
<dbReference type="Pfam" id="PF00059">
    <property type="entry name" value="Lectin_C"/>
    <property type="match status" value="6"/>
</dbReference>
<evidence type="ECO:0000313" key="12">
    <source>
        <dbReference type="Ensembl" id="ENSONIP00000062768.1"/>
    </source>
</evidence>
<feature type="domain" description="C-type lectin" evidence="10">
    <location>
        <begin position="268"/>
        <end position="385"/>
    </location>
</feature>
<feature type="disulfide bond" evidence="8">
    <location>
        <begin position="151"/>
        <end position="177"/>
    </location>
</feature>
<proteinExistence type="predicted"/>
<dbReference type="PROSITE" id="PS51092">
    <property type="entry name" value="FN2_2"/>
    <property type="match status" value="1"/>
</dbReference>
<name>A0A669DTN5_ORENI</name>
<dbReference type="CDD" id="cd00037">
    <property type="entry name" value="CLECT"/>
    <property type="match status" value="5"/>
</dbReference>
<evidence type="ECO:0000256" key="6">
    <source>
        <dbReference type="ARBA" id="ARBA00023157"/>
    </source>
</evidence>
<feature type="domain" description="C-type lectin" evidence="10">
    <location>
        <begin position="410"/>
        <end position="524"/>
    </location>
</feature>
<evidence type="ECO:0000256" key="3">
    <source>
        <dbReference type="ARBA" id="ARBA00022737"/>
    </source>
</evidence>
<feature type="domain" description="C-type lectin" evidence="10">
    <location>
        <begin position="1080"/>
        <end position="1198"/>
    </location>
</feature>
<evidence type="ECO:0000259" key="11">
    <source>
        <dbReference type="PROSITE" id="PS51092"/>
    </source>
</evidence>
<comment type="subcellular location">
    <subcellularLocation>
        <location evidence="1">Membrane</location>
        <topology evidence="1">Single-pass membrane protein</topology>
    </subcellularLocation>
</comment>
<dbReference type="SUPFAM" id="SSF50370">
    <property type="entry name" value="Ricin B-like lectins"/>
    <property type="match status" value="1"/>
</dbReference>
<accession>A0A669DTN5</accession>
<dbReference type="InterPro" id="IPR013806">
    <property type="entry name" value="Kringle-like"/>
</dbReference>
<protein>
    <submittedName>
        <fullName evidence="12">Mannose receptor, C type 1b</fullName>
    </submittedName>
</protein>
<dbReference type="FunFam" id="3.10.100.10:FF:000025">
    <property type="entry name" value="Mannose receptor C-type 1"/>
    <property type="match status" value="1"/>
</dbReference>
<dbReference type="GeneTree" id="ENSGT01050000244842"/>
<evidence type="ECO:0000256" key="1">
    <source>
        <dbReference type="ARBA" id="ARBA00004167"/>
    </source>
</evidence>
<evidence type="ECO:0000256" key="9">
    <source>
        <dbReference type="SAM" id="Phobius"/>
    </source>
</evidence>
<dbReference type="SUPFAM" id="SSF56436">
    <property type="entry name" value="C-type lectin-like"/>
    <property type="match status" value="8"/>
</dbReference>
<reference evidence="13" key="1">
    <citation type="submission" date="2012-01" db="EMBL/GenBank/DDBJ databases">
        <title>The Genome Sequence of Oreochromis niloticus (Nile Tilapia).</title>
        <authorList>
            <consortium name="Broad Institute Genome Assembly Team"/>
            <consortium name="Broad Institute Sequencing Platform"/>
            <person name="Di Palma F."/>
            <person name="Johnson J."/>
            <person name="Lander E.S."/>
            <person name="Lindblad-Toh K."/>
        </authorList>
    </citation>
    <scope>NUCLEOTIDE SEQUENCE [LARGE SCALE GENOMIC DNA]</scope>
</reference>
<dbReference type="SMART" id="SM00034">
    <property type="entry name" value="CLECT"/>
    <property type="match status" value="7"/>
</dbReference>
<dbReference type="GO" id="GO:0016020">
    <property type="term" value="C:membrane"/>
    <property type="evidence" value="ECO:0007669"/>
    <property type="project" value="UniProtKB-SubCell"/>
</dbReference>
<dbReference type="InterPro" id="IPR036943">
    <property type="entry name" value="FN_type2_sf"/>
</dbReference>
<dbReference type="InterPro" id="IPR035992">
    <property type="entry name" value="Ricin_B-like_lectins"/>
</dbReference>
<dbReference type="Pfam" id="PF00040">
    <property type="entry name" value="fn2"/>
    <property type="match status" value="1"/>
</dbReference>
<dbReference type="Ensembl" id="ENSONIT00000079801.1">
    <property type="protein sequence ID" value="ENSONIP00000062768.1"/>
    <property type="gene ID" value="ENSONIG00000042419.1"/>
</dbReference>
<reference evidence="12" key="2">
    <citation type="submission" date="2025-08" db="UniProtKB">
        <authorList>
            <consortium name="Ensembl"/>
        </authorList>
    </citation>
    <scope>IDENTIFICATION</scope>
</reference>
<keyword evidence="4 9" id="KW-1133">Transmembrane helix</keyword>
<dbReference type="PROSITE" id="PS50231">
    <property type="entry name" value="RICIN_B_LECTIN"/>
    <property type="match status" value="1"/>
</dbReference>
<dbReference type="InterPro" id="IPR016186">
    <property type="entry name" value="C-type_lectin-like/link_sf"/>
</dbReference>
<evidence type="ECO:0000313" key="13">
    <source>
        <dbReference type="Proteomes" id="UP000005207"/>
    </source>
</evidence>
<keyword evidence="3" id="KW-0677">Repeat</keyword>
<feature type="domain" description="Fibronectin type-II" evidence="11">
    <location>
        <begin position="146"/>
        <end position="193"/>
    </location>
</feature>
<sequence>MRITSTAFVTVFQYFFSTDPQFQLINRATGFCLVKLNNFCLSMRWTSGDRLLVQYKKKCLGVQGKTVGSEVNFYDCDETSELQKWECKNETVIALKGQELYINLTADNSAVLSNKVGPNSHLTISGTSSGACTRTYTELYTIEGNAAGRPCMFPFFYKSNWYSECTAFDSAGNRKWCAVETKYDHELWGYCPTNSKETWNKDPTTGASYQLNTQSALTWDQADASCKQQGASLLSISNPHEQAYVSGKVTNLHSTLNTGFCTAPWIPYNSDCFYLYRNETKKWSDAQKACRKEGGDLVSIRNVEDQSFIISQLGYASTDELWIGLNDRKRERLFVWSDHSPVSYTSWDSREPTVTSEQQDCVLIRGENGNWADRVCEEKHGFICMKTSDSEPSGDEVELNAGCKTGWKRHGSYCYFVGTETKTFHEANDDCKISNLSCVNISRVDNAFLINLVGLRPEKHFWIGLSNLKNREYFMWTNNAYARYTHWNTNMPGHVQGCVAMATGHFAGLWDVLPCTNKEKYICKHLAEGEALTPAPPTTATPNCTDGWIKMPSRHVCYKIFPEDSEERKTWYEARDYCRAIGGDLVSIHKHTFVHYRINQYWIGLSAPDPDTGYVWSDGSPVNFQKWKDGEPNNKNDAEFCVEMEHEHWGGTFFWSDVHCEKYNGWICQIHAGKRTTHMHISYLFSAYNTTSDGWLEWNGAQYYINKNEMAMEDARTFCRQRHGDLVFINSEAERIFLWKQVSYWNSWIGLSVDLDGTFQWMDGSQVLFQRWDENQPKFKNFDENCAVMTHHNGFWHDSNCGLEYISFCKRSSSPPTNTTAAVPTVSPKGGCPPPWKKFNSKCYSVIYNQNLTWHDAREKCRQKGGQLASITSRQHHSVDPTVFPQKNCFVINTKPLAGIGKWILKSCNDTNGFICHRNLDPPEPTISTNYIKILNDSIKVVPQQMKWDKAAEYCKNDDALLASLRNEWTQAYVELLALNLKAPLWFGLHKVQINGSFRYVDGWHLIFSRWGTNEPRKDRSCVYMDVDGKWKTAHCNETLMSVCMKSTDVLPTESTIFPGVCPQDPEATLESNNYIWVPFRGYCYIFITEQKYWQEASTSCVAHGGMLPSIEDSSEQKFLEINLRTFQDSYTSFWIGLFKKQYKEEWLWLDRTVMGYTNWAEGQPDNMSFGSRTGEISTSDGTWKDMEMWVRRPYICKTQKGKVIFIYCKTGLPHQQRVYITTAVVLVITGIAVVAVTAVFIFKKFRHQLPAPNTFDNPLFFNSRVSQPEQADTSILVENAVEENTGNLISM</sequence>
<evidence type="ECO:0000256" key="2">
    <source>
        <dbReference type="ARBA" id="ARBA00022692"/>
    </source>
</evidence>
<keyword evidence="6 8" id="KW-1015">Disulfide bond</keyword>
<keyword evidence="2 9" id="KW-0812">Transmembrane</keyword>
<organism evidence="12 13">
    <name type="scientific">Oreochromis niloticus</name>
    <name type="common">Nile tilapia</name>
    <name type="synonym">Tilapia nilotica</name>
    <dbReference type="NCBI Taxonomy" id="8128"/>
    <lineage>
        <taxon>Eukaryota</taxon>
        <taxon>Metazoa</taxon>
        <taxon>Chordata</taxon>
        <taxon>Craniata</taxon>
        <taxon>Vertebrata</taxon>
        <taxon>Euteleostomi</taxon>
        <taxon>Actinopterygii</taxon>
        <taxon>Neopterygii</taxon>
        <taxon>Teleostei</taxon>
        <taxon>Neoteleostei</taxon>
        <taxon>Acanthomorphata</taxon>
        <taxon>Ovalentaria</taxon>
        <taxon>Cichlomorphae</taxon>
        <taxon>Cichliformes</taxon>
        <taxon>Cichlidae</taxon>
        <taxon>African cichlids</taxon>
        <taxon>Pseudocrenilabrinae</taxon>
        <taxon>Oreochromini</taxon>
        <taxon>Oreochromis</taxon>
    </lineage>
</organism>
<gene>
    <name evidence="12" type="primary">LOC100710017</name>
</gene>
<evidence type="ECO:0000256" key="7">
    <source>
        <dbReference type="ARBA" id="ARBA00023180"/>
    </source>
</evidence>
<dbReference type="InterPro" id="IPR050111">
    <property type="entry name" value="C-type_lectin/snaclec_domain"/>
</dbReference>
<dbReference type="Proteomes" id="UP000005207">
    <property type="component" value="Linkage group LG18"/>
</dbReference>
<dbReference type="InterPro" id="IPR001304">
    <property type="entry name" value="C-type_lectin-like"/>
</dbReference>
<keyword evidence="7" id="KW-0325">Glycoprotein</keyword>
<keyword evidence="13" id="KW-1185">Reference proteome</keyword>
<evidence type="ECO:0000259" key="10">
    <source>
        <dbReference type="PROSITE" id="PS50041"/>
    </source>
</evidence>
<dbReference type="Gene3D" id="3.10.100.10">
    <property type="entry name" value="Mannose-Binding Protein A, subunit A"/>
    <property type="match status" value="8"/>
</dbReference>
<feature type="domain" description="C-type lectin" evidence="10">
    <location>
        <begin position="948"/>
        <end position="1045"/>
    </location>
</feature>
<dbReference type="CDD" id="cd00062">
    <property type="entry name" value="FN2"/>
    <property type="match status" value="1"/>
</dbReference>
<evidence type="ECO:0000256" key="5">
    <source>
        <dbReference type="ARBA" id="ARBA00023136"/>
    </source>
</evidence>
<dbReference type="PANTHER" id="PTHR22803">
    <property type="entry name" value="MANNOSE, PHOSPHOLIPASE, LECTIN RECEPTOR RELATED"/>
    <property type="match status" value="1"/>
</dbReference>